<dbReference type="PROSITE" id="PS51257">
    <property type="entry name" value="PROKAR_LIPOPROTEIN"/>
    <property type="match status" value="1"/>
</dbReference>
<dbReference type="EMBL" id="JACVFC010000001">
    <property type="protein sequence ID" value="MBC9929030.1"/>
    <property type="molecule type" value="Genomic_DNA"/>
</dbReference>
<keyword evidence="3" id="KW-1185">Reference proteome</keyword>
<proteinExistence type="predicted"/>
<evidence type="ECO:0000313" key="2">
    <source>
        <dbReference type="EMBL" id="MBC9929030.1"/>
    </source>
</evidence>
<protein>
    <submittedName>
        <fullName evidence="2">Uncharacterized protein</fullName>
    </submittedName>
</protein>
<keyword evidence="1" id="KW-0472">Membrane</keyword>
<accession>A0ABR7TFB7</accession>
<evidence type="ECO:0000313" key="3">
    <source>
        <dbReference type="Proteomes" id="UP000659124"/>
    </source>
</evidence>
<dbReference type="RefSeq" id="WP_188086183.1">
    <property type="nucleotide sequence ID" value="NZ_JACVFC010000001.1"/>
</dbReference>
<keyword evidence="1" id="KW-0812">Transmembrane</keyword>
<keyword evidence="1" id="KW-1133">Transmembrane helix</keyword>
<name>A0ABR7TFB7_9BACT</name>
<dbReference type="Proteomes" id="UP000659124">
    <property type="component" value="Unassembled WGS sequence"/>
</dbReference>
<evidence type="ECO:0000256" key="1">
    <source>
        <dbReference type="SAM" id="Phobius"/>
    </source>
</evidence>
<comment type="caution">
    <text evidence="2">The sequence shown here is derived from an EMBL/GenBank/DDBJ whole genome shotgun (WGS) entry which is preliminary data.</text>
</comment>
<feature type="transmembrane region" description="Helical" evidence="1">
    <location>
        <begin position="12"/>
        <end position="32"/>
    </location>
</feature>
<sequence>MKKSKTIQLKAIFLLIVFSLNTLVGFACAVGLNMGFPSKHHHDEGAITPVLTTHYHREATHHHGKEIAKAGKAADDDNCCNNNVIEFSQLDKLLAHTVDSGIETPVVLVHLHFFYQSYLPYFTQSREQAPVLRPYISSSRGIRVSIQSFQI</sequence>
<organism evidence="2 3">
    <name type="scientific">Chitinophaga qingshengii</name>
    <dbReference type="NCBI Taxonomy" id="1569794"/>
    <lineage>
        <taxon>Bacteria</taxon>
        <taxon>Pseudomonadati</taxon>
        <taxon>Bacteroidota</taxon>
        <taxon>Chitinophagia</taxon>
        <taxon>Chitinophagales</taxon>
        <taxon>Chitinophagaceae</taxon>
        <taxon>Chitinophaga</taxon>
    </lineage>
</organism>
<reference evidence="2 3" key="1">
    <citation type="submission" date="2020-09" db="EMBL/GenBank/DDBJ databases">
        <title>Genome sequences of type strains of Chitinophaga qingshengii and Chitinophaga varians.</title>
        <authorList>
            <person name="Kittiwongwattana C."/>
        </authorList>
    </citation>
    <scope>NUCLEOTIDE SEQUENCE [LARGE SCALE GENOMIC DNA]</scope>
    <source>
        <strain evidence="2 3">JCM 30026</strain>
    </source>
</reference>
<gene>
    <name evidence="2" type="ORF">ICL07_01510</name>
</gene>